<dbReference type="InterPro" id="IPR036005">
    <property type="entry name" value="Creatinase/aminopeptidase-like"/>
</dbReference>
<feature type="signal peptide" evidence="1">
    <location>
        <begin position="1"/>
        <end position="23"/>
    </location>
</feature>
<dbReference type="SUPFAM" id="SSF55920">
    <property type="entry name" value="Creatinase/aminopeptidase"/>
    <property type="match status" value="1"/>
</dbReference>
<comment type="caution">
    <text evidence="3">The sequence shown here is derived from an EMBL/GenBank/DDBJ whole genome shotgun (WGS) entry which is preliminary data.</text>
</comment>
<dbReference type="InterPro" id="IPR000994">
    <property type="entry name" value="Pept_M24"/>
</dbReference>
<sequence>MFDVLALIQCILLLLAATLSVQGQLHPDKPAAYARLPSLREQAKIQDQWKDERIASVPNLLSKHGVDGWLMSMREHAEDPVWWSIKNATDFDAHRRTILLFHKRTHHPALPNPVKWVDNTGDAWPSLLQTLDDLGLRRIAIQTSSDIAFAGALPVGELSELSMHLGDRWTQRMVNVPELAIEYVATRVDGMLTYYRDLQEIVWAMLEEGFSHRAIEPRVTTTRDLEWWFREKMQAQNVSTWNHPRISVIVPESFPGWEGTDDIIQEGDLLHIDFGITAMGLNTDTQHMSYVLRTTEGETDAPEGLKAGMAKANRMQDIVLGHMQVGRTGNEVLSLALRQMKEEGIEGQIYCHPIGDWGHDAGAVMGFTNLPEFVPILGELQILPKTYYSIELYAYHFVPERNETLRFRLEENAYWAKETEKWEFVRGRQERLHLIDQKKREGHPTEHPSFLVQ</sequence>
<evidence type="ECO:0000256" key="1">
    <source>
        <dbReference type="SAM" id="SignalP"/>
    </source>
</evidence>
<dbReference type="EMBL" id="JASNQZ010000012">
    <property type="protein sequence ID" value="KAL0949277.1"/>
    <property type="molecule type" value="Genomic_DNA"/>
</dbReference>
<dbReference type="Gene3D" id="3.90.230.10">
    <property type="entry name" value="Creatinase/methionine aminopeptidase superfamily"/>
    <property type="match status" value="1"/>
</dbReference>
<proteinExistence type="predicted"/>
<keyword evidence="1" id="KW-0732">Signal</keyword>
<feature type="domain" description="Peptidase M24" evidence="2">
    <location>
        <begin position="195"/>
        <end position="395"/>
    </location>
</feature>
<evidence type="ECO:0000313" key="3">
    <source>
        <dbReference type="EMBL" id="KAL0949277.1"/>
    </source>
</evidence>
<keyword evidence="4" id="KW-1185">Reference proteome</keyword>
<feature type="chain" id="PRO_5046539929" description="Peptidase M24 domain-containing protein" evidence="1">
    <location>
        <begin position="24"/>
        <end position="453"/>
    </location>
</feature>
<dbReference type="Pfam" id="PF00557">
    <property type="entry name" value="Peptidase_M24"/>
    <property type="match status" value="1"/>
</dbReference>
<reference evidence="4" key="1">
    <citation type="submission" date="2024-06" db="EMBL/GenBank/DDBJ databases">
        <title>Multi-omics analyses provide insights into the biosynthesis of the anticancer antibiotic pleurotin in Hohenbuehelia grisea.</title>
        <authorList>
            <person name="Weaver J.A."/>
            <person name="Alberti F."/>
        </authorList>
    </citation>
    <scope>NUCLEOTIDE SEQUENCE [LARGE SCALE GENOMIC DNA]</scope>
    <source>
        <strain evidence="4">T-177</strain>
    </source>
</reference>
<dbReference type="Proteomes" id="UP001556367">
    <property type="component" value="Unassembled WGS sequence"/>
</dbReference>
<gene>
    <name evidence="3" type="ORF">HGRIS_009355</name>
</gene>
<evidence type="ECO:0000313" key="4">
    <source>
        <dbReference type="Proteomes" id="UP001556367"/>
    </source>
</evidence>
<evidence type="ECO:0000259" key="2">
    <source>
        <dbReference type="Pfam" id="PF00557"/>
    </source>
</evidence>
<name>A0ABR3J1B4_9AGAR</name>
<protein>
    <recommendedName>
        <fullName evidence="2">Peptidase M24 domain-containing protein</fullName>
    </recommendedName>
</protein>
<accession>A0ABR3J1B4</accession>
<organism evidence="3 4">
    <name type="scientific">Hohenbuehelia grisea</name>
    <dbReference type="NCBI Taxonomy" id="104357"/>
    <lineage>
        <taxon>Eukaryota</taxon>
        <taxon>Fungi</taxon>
        <taxon>Dikarya</taxon>
        <taxon>Basidiomycota</taxon>
        <taxon>Agaricomycotina</taxon>
        <taxon>Agaricomycetes</taxon>
        <taxon>Agaricomycetidae</taxon>
        <taxon>Agaricales</taxon>
        <taxon>Pleurotineae</taxon>
        <taxon>Pleurotaceae</taxon>
        <taxon>Hohenbuehelia</taxon>
    </lineage>
</organism>